<evidence type="ECO:0000259" key="10">
    <source>
        <dbReference type="PROSITE" id="PS50011"/>
    </source>
</evidence>
<keyword evidence="12" id="KW-1185">Reference proteome</keyword>
<keyword evidence="6 9" id="KW-0472">Membrane</keyword>
<evidence type="ECO:0000256" key="6">
    <source>
        <dbReference type="ARBA" id="ARBA00023136"/>
    </source>
</evidence>
<evidence type="ECO:0000256" key="2">
    <source>
        <dbReference type="ARBA" id="ARBA00022475"/>
    </source>
</evidence>
<dbReference type="Proteomes" id="UP000734854">
    <property type="component" value="Unassembled WGS sequence"/>
</dbReference>
<dbReference type="SUPFAM" id="SSF56112">
    <property type="entry name" value="Protein kinase-like (PK-like)"/>
    <property type="match status" value="1"/>
</dbReference>
<dbReference type="GO" id="GO:0005886">
    <property type="term" value="C:plasma membrane"/>
    <property type="evidence" value="ECO:0007669"/>
    <property type="project" value="UniProtKB-SubCell"/>
</dbReference>
<feature type="transmembrane region" description="Helical" evidence="9">
    <location>
        <begin position="75"/>
        <end position="92"/>
    </location>
</feature>
<dbReference type="InterPro" id="IPR011009">
    <property type="entry name" value="Kinase-like_dom_sf"/>
</dbReference>
<dbReference type="PANTHER" id="PTHR46204:SF10">
    <property type="entry name" value="LYSM DOMAIN RECEPTOR-LIKE KINASE 3"/>
    <property type="match status" value="1"/>
</dbReference>
<dbReference type="EMBL" id="JACMSC010000015">
    <property type="protein sequence ID" value="KAG6484734.1"/>
    <property type="molecule type" value="Genomic_DNA"/>
</dbReference>
<reference evidence="11 12" key="1">
    <citation type="submission" date="2020-08" db="EMBL/GenBank/DDBJ databases">
        <title>Plant Genome Project.</title>
        <authorList>
            <person name="Zhang R.-G."/>
        </authorList>
    </citation>
    <scope>NUCLEOTIDE SEQUENCE [LARGE SCALE GENOMIC DNA]</scope>
    <source>
        <tissue evidence="11">Rhizome</tissue>
    </source>
</reference>
<keyword evidence="8" id="KW-0067">ATP-binding</keyword>
<dbReference type="PROSITE" id="PS50011">
    <property type="entry name" value="PROTEIN_KINASE_DOM"/>
    <property type="match status" value="1"/>
</dbReference>
<evidence type="ECO:0000256" key="1">
    <source>
        <dbReference type="ARBA" id="ARBA00004162"/>
    </source>
</evidence>
<evidence type="ECO:0000256" key="9">
    <source>
        <dbReference type="SAM" id="Phobius"/>
    </source>
</evidence>
<organism evidence="11 12">
    <name type="scientific">Zingiber officinale</name>
    <name type="common">Ginger</name>
    <name type="synonym">Amomum zingiber</name>
    <dbReference type="NCBI Taxonomy" id="94328"/>
    <lineage>
        <taxon>Eukaryota</taxon>
        <taxon>Viridiplantae</taxon>
        <taxon>Streptophyta</taxon>
        <taxon>Embryophyta</taxon>
        <taxon>Tracheophyta</taxon>
        <taxon>Spermatophyta</taxon>
        <taxon>Magnoliopsida</taxon>
        <taxon>Liliopsida</taxon>
        <taxon>Zingiberales</taxon>
        <taxon>Zingiberaceae</taxon>
        <taxon>Zingiber</taxon>
    </lineage>
</organism>
<evidence type="ECO:0000313" key="12">
    <source>
        <dbReference type="Proteomes" id="UP000734854"/>
    </source>
</evidence>
<dbReference type="InterPro" id="IPR017441">
    <property type="entry name" value="Protein_kinase_ATP_BS"/>
</dbReference>
<protein>
    <recommendedName>
        <fullName evidence="10">Protein kinase domain-containing protein</fullName>
    </recommendedName>
</protein>
<proteinExistence type="predicted"/>
<keyword evidence="2" id="KW-1003">Cell membrane</keyword>
<dbReference type="InterPro" id="IPR044812">
    <property type="entry name" value="CERK1/LYK3-like"/>
</dbReference>
<evidence type="ECO:0000313" key="11">
    <source>
        <dbReference type="EMBL" id="KAG6484734.1"/>
    </source>
</evidence>
<dbReference type="GO" id="GO:0019199">
    <property type="term" value="F:transmembrane receptor protein kinase activity"/>
    <property type="evidence" value="ECO:0007669"/>
    <property type="project" value="InterPro"/>
</dbReference>
<accession>A0A8J5FC46</accession>
<sequence>MHGNRKKRIYQKLSDLIHWISDAAAAMMRYSASVEEHATCCLSFTVAGLPYSAGIRISPLAPASSPTLPTTSGTMVVSLALIIVALMSFISFKSFKSRIPTKDPDQSPSHKFHILRNSSFCQASGSAELADSINSKFHPSTGTADDSFDMEKPIVFEHEEVLSCSDNFSDVNRLGHGKYGCVYYGVLRDQVAIKRMTVMKTKEFVAEMNVLCKVHHSSLVELAGYATTNDELFLIYEHAHKGSLKNHLHDPQNKGIVSFDKVVLVHRLLKLPSKFLHMPTDITIMDINALDAARAKISDFSFAKLVAKTCDVEASTTKVVGTFGYLAPKYLHDGLATTKSDVYAFGVVLFELITRKEAITKTEGMPLYNSERRSLASIVSTY</sequence>
<keyword evidence="5 9" id="KW-1133">Transmembrane helix</keyword>
<keyword evidence="7" id="KW-1015">Disulfide bond</keyword>
<evidence type="ECO:0000256" key="8">
    <source>
        <dbReference type="PROSITE-ProRule" id="PRU10141"/>
    </source>
</evidence>
<feature type="binding site" evidence="8">
    <location>
        <position position="200"/>
    </location>
    <ligand>
        <name>ATP</name>
        <dbReference type="ChEBI" id="CHEBI:30616"/>
    </ligand>
</feature>
<keyword evidence="4" id="KW-0732">Signal</keyword>
<feature type="transmembrane region" description="Helical" evidence="9">
    <location>
        <begin position="37"/>
        <end position="55"/>
    </location>
</feature>
<evidence type="ECO:0000256" key="5">
    <source>
        <dbReference type="ARBA" id="ARBA00022989"/>
    </source>
</evidence>
<dbReference type="PROSITE" id="PS00107">
    <property type="entry name" value="PROTEIN_KINASE_ATP"/>
    <property type="match status" value="1"/>
</dbReference>
<evidence type="ECO:0000256" key="4">
    <source>
        <dbReference type="ARBA" id="ARBA00022729"/>
    </source>
</evidence>
<comment type="subcellular location">
    <subcellularLocation>
        <location evidence="1">Cell membrane</location>
        <topology evidence="1">Single-pass membrane protein</topology>
    </subcellularLocation>
</comment>
<dbReference type="AlphaFoldDB" id="A0A8J5FC46"/>
<dbReference type="Pfam" id="PF00069">
    <property type="entry name" value="Pkinase"/>
    <property type="match status" value="1"/>
</dbReference>
<evidence type="ECO:0000256" key="7">
    <source>
        <dbReference type="ARBA" id="ARBA00023157"/>
    </source>
</evidence>
<dbReference type="GO" id="GO:0045087">
    <property type="term" value="P:innate immune response"/>
    <property type="evidence" value="ECO:0007669"/>
    <property type="project" value="InterPro"/>
</dbReference>
<keyword evidence="8" id="KW-0547">Nucleotide-binding</keyword>
<dbReference type="PANTHER" id="PTHR46204">
    <property type="entry name" value="CHITIN ELICITOR RECEPTOR KINASE 1-RELATED"/>
    <property type="match status" value="1"/>
</dbReference>
<dbReference type="InterPro" id="IPR000719">
    <property type="entry name" value="Prot_kinase_dom"/>
</dbReference>
<name>A0A8J5FC46_ZINOF</name>
<dbReference type="Gene3D" id="1.10.510.10">
    <property type="entry name" value="Transferase(Phosphotransferase) domain 1"/>
    <property type="match status" value="1"/>
</dbReference>
<dbReference type="Gene3D" id="3.30.200.20">
    <property type="entry name" value="Phosphorylase Kinase, domain 1"/>
    <property type="match status" value="1"/>
</dbReference>
<gene>
    <name evidence="11" type="ORF">ZIOFF_053259</name>
</gene>
<evidence type="ECO:0000256" key="3">
    <source>
        <dbReference type="ARBA" id="ARBA00022692"/>
    </source>
</evidence>
<comment type="caution">
    <text evidence="11">The sequence shown here is derived from an EMBL/GenBank/DDBJ whole genome shotgun (WGS) entry which is preliminary data.</text>
</comment>
<feature type="domain" description="Protein kinase" evidence="10">
    <location>
        <begin position="168"/>
        <end position="382"/>
    </location>
</feature>
<keyword evidence="3 9" id="KW-0812">Transmembrane</keyword>
<dbReference type="GO" id="GO:0005524">
    <property type="term" value="F:ATP binding"/>
    <property type="evidence" value="ECO:0007669"/>
    <property type="project" value="UniProtKB-UniRule"/>
</dbReference>